<dbReference type="SUPFAM" id="SSF48264">
    <property type="entry name" value="Cytochrome P450"/>
    <property type="match status" value="1"/>
</dbReference>
<keyword evidence="9" id="KW-0812">Transmembrane</keyword>
<evidence type="ECO:0000256" key="1">
    <source>
        <dbReference type="ARBA" id="ARBA00001971"/>
    </source>
</evidence>
<reference evidence="10 11" key="1">
    <citation type="submission" date="2019-09" db="EMBL/GenBank/DDBJ databases">
        <title>The hologenome of the rock-dwelling lichen Lasallia pustulata.</title>
        <authorList>
            <person name="Greshake Tzovaras B."/>
            <person name="Segers F."/>
            <person name="Bicker A."/>
            <person name="Dal Grande F."/>
            <person name="Otte J."/>
            <person name="Hankeln T."/>
            <person name="Schmitt I."/>
            <person name="Ebersberger I."/>
        </authorList>
    </citation>
    <scope>NUCLEOTIDE SEQUENCE [LARGE SCALE GENOMIC DNA]</scope>
    <source>
        <strain evidence="10">A1-1</strain>
    </source>
</reference>
<accession>A0A5M8PGV7</accession>
<name>A0A5M8PGV7_9LECA</name>
<dbReference type="InterPro" id="IPR002401">
    <property type="entry name" value="Cyt_P450_E_grp-I"/>
</dbReference>
<evidence type="ECO:0000256" key="3">
    <source>
        <dbReference type="ARBA" id="ARBA00022617"/>
    </source>
</evidence>
<keyword evidence="9" id="KW-1133">Transmembrane helix</keyword>
<dbReference type="CDD" id="cd11051">
    <property type="entry name" value="CYP59-like"/>
    <property type="match status" value="1"/>
</dbReference>
<evidence type="ECO:0000256" key="9">
    <source>
        <dbReference type="SAM" id="Phobius"/>
    </source>
</evidence>
<evidence type="ECO:0000313" key="10">
    <source>
        <dbReference type="EMBL" id="KAA6408004.1"/>
    </source>
</evidence>
<dbReference type="Gene3D" id="1.10.630.10">
    <property type="entry name" value="Cytochrome P450"/>
    <property type="match status" value="1"/>
</dbReference>
<dbReference type="GO" id="GO:0004497">
    <property type="term" value="F:monooxygenase activity"/>
    <property type="evidence" value="ECO:0007669"/>
    <property type="project" value="UniProtKB-KW"/>
</dbReference>
<dbReference type="PRINTS" id="PR00463">
    <property type="entry name" value="EP450I"/>
</dbReference>
<evidence type="ECO:0000256" key="7">
    <source>
        <dbReference type="ARBA" id="ARBA00023033"/>
    </source>
</evidence>
<feature type="binding site" description="axial binding residue" evidence="8">
    <location>
        <position position="481"/>
    </location>
    <ligand>
        <name>heme</name>
        <dbReference type="ChEBI" id="CHEBI:30413"/>
    </ligand>
    <ligandPart>
        <name>Fe</name>
        <dbReference type="ChEBI" id="CHEBI:18248"/>
    </ligandPart>
</feature>
<keyword evidence="5" id="KW-0560">Oxidoreductase</keyword>
<dbReference type="EMBL" id="VXIT01000015">
    <property type="protein sequence ID" value="KAA6408004.1"/>
    <property type="molecule type" value="Genomic_DNA"/>
</dbReference>
<proteinExistence type="predicted"/>
<comment type="caution">
    <text evidence="10">The sequence shown here is derived from an EMBL/GenBank/DDBJ whole genome shotgun (WGS) entry which is preliminary data.</text>
</comment>
<dbReference type="GO" id="GO:0005506">
    <property type="term" value="F:iron ion binding"/>
    <property type="evidence" value="ECO:0007669"/>
    <property type="project" value="InterPro"/>
</dbReference>
<dbReference type="AlphaFoldDB" id="A0A5M8PGV7"/>
<evidence type="ECO:0000256" key="6">
    <source>
        <dbReference type="ARBA" id="ARBA00023004"/>
    </source>
</evidence>
<dbReference type="GO" id="GO:0020037">
    <property type="term" value="F:heme binding"/>
    <property type="evidence" value="ECO:0007669"/>
    <property type="project" value="InterPro"/>
</dbReference>
<protein>
    <submittedName>
        <fullName evidence="10">VerA monooxygenase</fullName>
    </submittedName>
</protein>
<gene>
    <name evidence="10" type="ORF">FRX48_08355</name>
</gene>
<keyword evidence="6 8" id="KW-0408">Iron</keyword>
<dbReference type="OrthoDB" id="10029320at2759"/>
<keyword evidence="3 8" id="KW-0349">Heme</keyword>
<keyword evidence="9" id="KW-0472">Membrane</keyword>
<dbReference type="InterPro" id="IPR050121">
    <property type="entry name" value="Cytochrome_P450_monoxygenase"/>
</dbReference>
<dbReference type="InterPro" id="IPR036396">
    <property type="entry name" value="Cyt_P450_sf"/>
</dbReference>
<keyword evidence="7 10" id="KW-0503">Monooxygenase</keyword>
<feature type="transmembrane region" description="Helical" evidence="9">
    <location>
        <begin position="12"/>
        <end position="33"/>
    </location>
</feature>
<dbReference type="InterPro" id="IPR001128">
    <property type="entry name" value="Cyt_P450"/>
</dbReference>
<evidence type="ECO:0000313" key="11">
    <source>
        <dbReference type="Proteomes" id="UP000324767"/>
    </source>
</evidence>
<evidence type="ECO:0000256" key="2">
    <source>
        <dbReference type="ARBA" id="ARBA00005179"/>
    </source>
</evidence>
<dbReference type="GO" id="GO:0016705">
    <property type="term" value="F:oxidoreductase activity, acting on paired donors, with incorporation or reduction of molecular oxygen"/>
    <property type="evidence" value="ECO:0007669"/>
    <property type="project" value="InterPro"/>
</dbReference>
<keyword evidence="4 8" id="KW-0479">Metal-binding</keyword>
<dbReference type="PANTHER" id="PTHR24305:SF107">
    <property type="entry name" value="P450, PUTATIVE (EUROFUNG)-RELATED"/>
    <property type="match status" value="1"/>
</dbReference>
<sequence length="550" mass="62530">MFPTTFSMGLRPLLQAMLVLAAVAISTFIIKWFKVRSMVRKLQKQGLPMPPHNFIFGHLGTAARAMAKLPLDCHPHYLPGQVMRAMPELGPIFYFDAWPMADPMLFVASAAGAYQITQEHSLPKFRVMRDFIDPLAGEYNLVTMEGDMWKRWRSIFNPGFSSSHLMTLIRDILEDTLTFCGILRQHVQKDDMFSLEELTISLTVDVIGRVTLDTRFNQQRSKHDMIEALRSQVRWLPARTILNPLSPVTVLRPLVYWYNTRRMNGFISRELDTRLATHQNGHVVDKAKRSKSVIDLALQRYMAEKPADKAIKGMDAIFKTVAMCQIKLFVFAGHDTTASTICWLYHLLSKNSPALSRLRAEHDSIFGTDLAQTASLIASNPHLLNQLPYTLAVIKETLRLYPPASSTRNGEPGFSFTDPSGRHFPTHGFLVWSVHQATHREPSQWPQPDNFLPERWLVAPGDPLYPIKGPWRPFEFGPRNCIGQELALLEVRIVLALTVREFDVRAAYEEWDRLKPGKGGRVNGERGYQVLMGSAHPQGGFPCRIKMAER</sequence>
<evidence type="ECO:0000256" key="4">
    <source>
        <dbReference type="ARBA" id="ARBA00022723"/>
    </source>
</evidence>
<evidence type="ECO:0000256" key="8">
    <source>
        <dbReference type="PIRSR" id="PIRSR602401-1"/>
    </source>
</evidence>
<comment type="cofactor">
    <cofactor evidence="1 8">
        <name>heme</name>
        <dbReference type="ChEBI" id="CHEBI:30413"/>
    </cofactor>
</comment>
<organism evidence="10 11">
    <name type="scientific">Lasallia pustulata</name>
    <dbReference type="NCBI Taxonomy" id="136370"/>
    <lineage>
        <taxon>Eukaryota</taxon>
        <taxon>Fungi</taxon>
        <taxon>Dikarya</taxon>
        <taxon>Ascomycota</taxon>
        <taxon>Pezizomycotina</taxon>
        <taxon>Lecanoromycetes</taxon>
        <taxon>OSLEUM clade</taxon>
        <taxon>Umbilicariomycetidae</taxon>
        <taxon>Umbilicariales</taxon>
        <taxon>Umbilicariaceae</taxon>
        <taxon>Lasallia</taxon>
    </lineage>
</organism>
<comment type="pathway">
    <text evidence="2">Secondary metabolite biosynthesis.</text>
</comment>
<dbReference type="PANTHER" id="PTHR24305">
    <property type="entry name" value="CYTOCHROME P450"/>
    <property type="match status" value="1"/>
</dbReference>
<dbReference type="PRINTS" id="PR00385">
    <property type="entry name" value="P450"/>
</dbReference>
<dbReference type="Proteomes" id="UP000324767">
    <property type="component" value="Unassembled WGS sequence"/>
</dbReference>
<evidence type="ECO:0000256" key="5">
    <source>
        <dbReference type="ARBA" id="ARBA00023002"/>
    </source>
</evidence>
<dbReference type="Pfam" id="PF00067">
    <property type="entry name" value="p450"/>
    <property type="match status" value="1"/>
</dbReference>